<reference evidence="1 2" key="1">
    <citation type="submission" date="2019-09" db="EMBL/GenBank/DDBJ databases">
        <authorList>
            <person name="Kritzky A."/>
            <person name="Schelkanova E.Y."/>
            <person name="Alkhova Z.V."/>
            <person name="Smirnova N.I."/>
        </authorList>
    </citation>
    <scope>NUCLEOTIDE SEQUENCE [LARGE SCALE GENOMIC DNA]</scope>
    <source>
        <strain evidence="1 2">M1526</strain>
    </source>
</reference>
<proteinExistence type="predicted"/>
<comment type="caution">
    <text evidence="1">The sequence shown here is derived from an EMBL/GenBank/DDBJ whole genome shotgun (WGS) entry which is preliminary data.</text>
</comment>
<gene>
    <name evidence="1" type="ORF">F0M16_23215</name>
</gene>
<dbReference type="EMBL" id="VUAA01000087">
    <property type="protein sequence ID" value="KAA1252403.1"/>
    <property type="molecule type" value="Genomic_DNA"/>
</dbReference>
<evidence type="ECO:0000313" key="2">
    <source>
        <dbReference type="Proteomes" id="UP000323225"/>
    </source>
</evidence>
<accession>A0A5Q6PC60</accession>
<organism evidence="1 2">
    <name type="scientific">Vibrio cholerae</name>
    <dbReference type="NCBI Taxonomy" id="666"/>
    <lineage>
        <taxon>Bacteria</taxon>
        <taxon>Pseudomonadati</taxon>
        <taxon>Pseudomonadota</taxon>
        <taxon>Gammaproteobacteria</taxon>
        <taxon>Vibrionales</taxon>
        <taxon>Vibrionaceae</taxon>
        <taxon>Vibrio</taxon>
    </lineage>
</organism>
<evidence type="ECO:0000313" key="1">
    <source>
        <dbReference type="EMBL" id="KAA1252403.1"/>
    </source>
</evidence>
<name>A0A5Q6PC60_VIBCL</name>
<sequence length="12" mass="1339">MALDVWLSDAFA</sequence>
<dbReference type="Proteomes" id="UP000323225">
    <property type="component" value="Unassembled WGS sequence"/>
</dbReference>
<protein>
    <submittedName>
        <fullName evidence="1">Uncharacterized protein</fullName>
    </submittedName>
</protein>